<evidence type="ECO:0000256" key="3">
    <source>
        <dbReference type="ARBA" id="ARBA00022553"/>
    </source>
</evidence>
<dbReference type="PANTHER" id="PTHR24421">
    <property type="entry name" value="NITRATE/NITRITE SENSOR PROTEIN NARX-RELATED"/>
    <property type="match status" value="1"/>
</dbReference>
<evidence type="ECO:0000256" key="7">
    <source>
        <dbReference type="ARBA" id="ARBA00022840"/>
    </source>
</evidence>
<evidence type="ECO:0000313" key="14">
    <source>
        <dbReference type="Proteomes" id="UP001501423"/>
    </source>
</evidence>
<dbReference type="GO" id="GO:0016301">
    <property type="term" value="F:kinase activity"/>
    <property type="evidence" value="ECO:0007669"/>
    <property type="project" value="UniProtKB-KW"/>
</dbReference>
<feature type="transmembrane region" description="Helical" evidence="10">
    <location>
        <begin position="75"/>
        <end position="94"/>
    </location>
</feature>
<keyword evidence="6 13" id="KW-0418">Kinase</keyword>
<name>A0ABN3XBZ4_9ACTN</name>
<evidence type="ECO:0000256" key="10">
    <source>
        <dbReference type="SAM" id="Phobius"/>
    </source>
</evidence>
<proteinExistence type="predicted"/>
<dbReference type="InterPro" id="IPR011712">
    <property type="entry name" value="Sig_transdc_His_kin_sub3_dim/P"/>
</dbReference>
<feature type="transmembrane region" description="Helical" evidence="10">
    <location>
        <begin position="125"/>
        <end position="144"/>
    </location>
</feature>
<reference evidence="13 14" key="1">
    <citation type="journal article" date="2019" name="Int. J. Syst. Evol. Microbiol.">
        <title>The Global Catalogue of Microorganisms (GCM) 10K type strain sequencing project: providing services to taxonomists for standard genome sequencing and annotation.</title>
        <authorList>
            <consortium name="The Broad Institute Genomics Platform"/>
            <consortium name="The Broad Institute Genome Sequencing Center for Infectious Disease"/>
            <person name="Wu L."/>
            <person name="Ma J."/>
        </authorList>
    </citation>
    <scope>NUCLEOTIDE SEQUENCE [LARGE SCALE GENOMIC DNA]</scope>
    <source>
        <strain evidence="13 14">JCM 9650</strain>
    </source>
</reference>
<evidence type="ECO:0000256" key="6">
    <source>
        <dbReference type="ARBA" id="ARBA00022777"/>
    </source>
</evidence>
<keyword evidence="4" id="KW-0808">Transferase</keyword>
<dbReference type="PANTHER" id="PTHR24421:SF10">
    <property type="entry name" value="NITRATE_NITRITE SENSOR PROTEIN NARQ"/>
    <property type="match status" value="1"/>
</dbReference>
<dbReference type="Pfam" id="PF02518">
    <property type="entry name" value="HATPase_c"/>
    <property type="match status" value="1"/>
</dbReference>
<evidence type="ECO:0000256" key="1">
    <source>
        <dbReference type="ARBA" id="ARBA00000085"/>
    </source>
</evidence>
<dbReference type="Pfam" id="PF07730">
    <property type="entry name" value="HisKA_3"/>
    <property type="match status" value="1"/>
</dbReference>
<dbReference type="EC" id="2.7.13.3" evidence="2"/>
<dbReference type="SUPFAM" id="SSF55874">
    <property type="entry name" value="ATPase domain of HSP90 chaperone/DNA topoisomerase II/histidine kinase"/>
    <property type="match status" value="1"/>
</dbReference>
<dbReference type="RefSeq" id="WP_346090666.1">
    <property type="nucleotide sequence ID" value="NZ_BAAAVA010000098.1"/>
</dbReference>
<evidence type="ECO:0000256" key="2">
    <source>
        <dbReference type="ARBA" id="ARBA00012438"/>
    </source>
</evidence>
<dbReference type="InterPro" id="IPR036890">
    <property type="entry name" value="HATPase_C_sf"/>
</dbReference>
<gene>
    <name evidence="13" type="ORF">GCM10010478_56380</name>
</gene>
<dbReference type="EMBL" id="BAAAVA010000098">
    <property type="protein sequence ID" value="GAA2948026.1"/>
    <property type="molecule type" value="Genomic_DNA"/>
</dbReference>
<evidence type="ECO:0000256" key="9">
    <source>
        <dbReference type="SAM" id="MobiDB-lite"/>
    </source>
</evidence>
<evidence type="ECO:0000313" key="13">
    <source>
        <dbReference type="EMBL" id="GAA2948026.1"/>
    </source>
</evidence>
<keyword evidence="5" id="KW-0547">Nucleotide-binding</keyword>
<evidence type="ECO:0000259" key="12">
    <source>
        <dbReference type="Pfam" id="PF07730"/>
    </source>
</evidence>
<comment type="caution">
    <text evidence="13">The sequence shown here is derived from an EMBL/GenBank/DDBJ whole genome shotgun (WGS) entry which is preliminary data.</text>
</comment>
<feature type="transmembrane region" description="Helical" evidence="10">
    <location>
        <begin position="101"/>
        <end position="119"/>
    </location>
</feature>
<keyword evidence="14" id="KW-1185">Reference proteome</keyword>
<dbReference type="InterPro" id="IPR003594">
    <property type="entry name" value="HATPase_dom"/>
</dbReference>
<evidence type="ECO:0000256" key="5">
    <source>
        <dbReference type="ARBA" id="ARBA00022741"/>
    </source>
</evidence>
<accession>A0ABN3XBZ4</accession>
<dbReference type="Gene3D" id="3.30.565.10">
    <property type="entry name" value="Histidine kinase-like ATPase, C-terminal domain"/>
    <property type="match status" value="1"/>
</dbReference>
<keyword evidence="10" id="KW-0812">Transmembrane</keyword>
<dbReference type="CDD" id="cd16917">
    <property type="entry name" value="HATPase_UhpB-NarQ-NarX-like"/>
    <property type="match status" value="1"/>
</dbReference>
<evidence type="ECO:0000256" key="4">
    <source>
        <dbReference type="ARBA" id="ARBA00022679"/>
    </source>
</evidence>
<keyword evidence="3" id="KW-0597">Phosphoprotein</keyword>
<comment type="catalytic activity">
    <reaction evidence="1">
        <text>ATP + protein L-histidine = ADP + protein N-phospho-L-histidine.</text>
        <dbReference type="EC" id="2.7.13.3"/>
    </reaction>
</comment>
<evidence type="ECO:0000259" key="11">
    <source>
        <dbReference type="Pfam" id="PF02518"/>
    </source>
</evidence>
<protein>
    <recommendedName>
        <fullName evidence="2">histidine kinase</fullName>
        <ecNumber evidence="2">2.7.13.3</ecNumber>
    </recommendedName>
</protein>
<evidence type="ECO:0000256" key="8">
    <source>
        <dbReference type="ARBA" id="ARBA00023012"/>
    </source>
</evidence>
<feature type="region of interest" description="Disordered" evidence="9">
    <location>
        <begin position="448"/>
        <end position="469"/>
    </location>
</feature>
<feature type="domain" description="Signal transduction histidine kinase subgroup 3 dimerisation and phosphoacceptor" evidence="12">
    <location>
        <begin position="181"/>
        <end position="246"/>
    </location>
</feature>
<feature type="domain" description="Histidine kinase/HSP90-like ATPase" evidence="11">
    <location>
        <begin position="289"/>
        <end position="377"/>
    </location>
</feature>
<sequence>MDRARTAALAGRCLLWAGLVVPGLCAVRLGLSEPRPVWQQAAGAGVLAAATALARRRPLAAFALTAALCLADAPALFGLSYGPALAVFALLLGLRAERTGPAALGFAAVASAGTVRIALGGGDPVPPWLVMTGTLVFGCVLPWLGGRYWRQSRELTAAGWLRAARLEEEQRLAEERARLRERARIAQDMHDSLGHELSLLALRAGGLQVAPDLPERHRVAVAGLRAAAADATDRLHRIIGVLREDDDEPLPLAPAGETVGQLVARAAGSGLPVRCSAGGRPPEPGGVAERLLHRVTREALTNAARHAPGAPVVVELTGGPGATVTVTNGPATEPGSAHSGGGTGLLGLRAAVTTVGGTFEAGPHGGGYRVRAHVPERAGRPSAPSRAPSAPFTRARRRVAAALGAAAGAGVALVAAAAGWYAYTETHAVLEPAAYAALRTGAPLTSLALPDRQIQDPPSDRAPAPPEGADCRYYRASGELFVSVDHYRLCFDDEGHLVAKDVVPRAGGRRSATHEEFTR</sequence>
<organism evidence="13 14">
    <name type="scientific">Streptomyces erythrogriseus</name>
    <dbReference type="NCBI Taxonomy" id="284027"/>
    <lineage>
        <taxon>Bacteria</taxon>
        <taxon>Bacillati</taxon>
        <taxon>Actinomycetota</taxon>
        <taxon>Actinomycetes</taxon>
        <taxon>Kitasatosporales</taxon>
        <taxon>Streptomycetaceae</taxon>
        <taxon>Streptomyces</taxon>
        <taxon>Streptomyces griseoincarnatus group</taxon>
    </lineage>
</organism>
<feature type="transmembrane region" description="Helical" evidence="10">
    <location>
        <begin position="399"/>
        <end position="423"/>
    </location>
</feature>
<keyword evidence="10" id="KW-1133">Transmembrane helix</keyword>
<keyword evidence="10" id="KW-0472">Membrane</keyword>
<keyword evidence="7" id="KW-0067">ATP-binding</keyword>
<dbReference type="InterPro" id="IPR050482">
    <property type="entry name" value="Sensor_HK_TwoCompSys"/>
</dbReference>
<dbReference type="Gene3D" id="1.20.5.1930">
    <property type="match status" value="1"/>
</dbReference>
<keyword evidence="8" id="KW-0902">Two-component regulatory system</keyword>
<dbReference type="Proteomes" id="UP001501423">
    <property type="component" value="Unassembled WGS sequence"/>
</dbReference>